<dbReference type="Proteomes" id="UP000242917">
    <property type="component" value="Plasmid pNYT1"/>
</dbReference>
<dbReference type="KEGG" id="hta:BVU17_17960"/>
<protein>
    <submittedName>
        <fullName evidence="2">Uncharacterized protein</fullName>
    </submittedName>
</protein>
<dbReference type="Gene3D" id="3.70.10.10">
    <property type="match status" value="1"/>
</dbReference>
<dbReference type="AlphaFoldDB" id="A0A2H5A3Y8"/>
<dbReference type="EMBL" id="CP019156">
    <property type="protein sequence ID" value="AUG49462.1"/>
    <property type="molecule type" value="Genomic_DNA"/>
</dbReference>
<evidence type="ECO:0000313" key="3">
    <source>
        <dbReference type="Proteomes" id="UP000242917"/>
    </source>
</evidence>
<organism evidence="2 3">
    <name type="scientific">Haloarcula taiwanensis</name>
    <dbReference type="NCBI Taxonomy" id="1932004"/>
    <lineage>
        <taxon>Archaea</taxon>
        <taxon>Methanobacteriati</taxon>
        <taxon>Methanobacteriota</taxon>
        <taxon>Stenosarchaea group</taxon>
        <taxon>Halobacteria</taxon>
        <taxon>Halobacteriales</taxon>
        <taxon>Haloarculaceae</taxon>
        <taxon>Haloarcula</taxon>
    </lineage>
</organism>
<feature type="region of interest" description="Disordered" evidence="1">
    <location>
        <begin position="1"/>
        <end position="33"/>
    </location>
</feature>
<geneLocation type="plasmid" evidence="2 3">
    <name>pNYT1</name>
</geneLocation>
<dbReference type="OrthoDB" id="220456at2157"/>
<gene>
    <name evidence="2" type="ORF">BVU17_17960</name>
</gene>
<sequence length="292" mass="30846">MSQSTTASSNETATTDAEENASETPMDGETPTEADTADLLTLGAPQYLRISGEVQLFERIFSAAGTVTDKTRLGIAESGIAIRAADQQGHAMVDLRVSGSSFSTFDAGRGTLGVDVGRVRDALSIGDAGDLAQFKVDAANSTLEVNIDGITRTIELDPLESLRYPVEMPDIDIPATVHLSPDDISLGLDAADMLSDRFDLTVDSDAGEMQFAADGDTDSMVYTWEDTDLIAFEPADIEVKLDSSLVKSANAGLPDGTSRVLHIGDSVPLVLKSEFPDANGAMQFVIAPKLPN</sequence>
<name>A0A2H5A3Y8_9EURY</name>
<proteinExistence type="predicted"/>
<feature type="compositionally biased region" description="Low complexity" evidence="1">
    <location>
        <begin position="1"/>
        <end position="15"/>
    </location>
</feature>
<evidence type="ECO:0000313" key="2">
    <source>
        <dbReference type="EMBL" id="AUG49462.1"/>
    </source>
</evidence>
<accession>A0A2H5A3Y8</accession>
<reference evidence="2 3" key="1">
    <citation type="submission" date="2017-01" db="EMBL/GenBank/DDBJ databases">
        <title>A Red Light-Sensitive Sensory Rhodopsin I From Haloarcula taiwanensis, A New Haloarchaeon Isolated From Taiwan.</title>
        <authorList>
            <person name="Yang C.-S."/>
            <person name="Han Y.-A."/>
            <person name="Chen P.-C."/>
            <person name="Ng W.V."/>
            <person name="Chen T.-W."/>
        </authorList>
    </citation>
    <scope>NUCLEOTIDE SEQUENCE [LARGE SCALE GENOMIC DNA]</scope>
    <source>
        <strain evidence="2 3">Taiwanensis</strain>
        <plasmid evidence="2 3">pNYT1</plasmid>
    </source>
</reference>
<keyword evidence="3" id="KW-1185">Reference proteome</keyword>
<dbReference type="SUPFAM" id="SSF55979">
    <property type="entry name" value="DNA clamp"/>
    <property type="match status" value="2"/>
</dbReference>
<dbReference type="InterPro" id="IPR046938">
    <property type="entry name" value="DNA_clamp_sf"/>
</dbReference>
<evidence type="ECO:0000256" key="1">
    <source>
        <dbReference type="SAM" id="MobiDB-lite"/>
    </source>
</evidence>
<keyword evidence="2" id="KW-0614">Plasmid</keyword>